<organism evidence="1 2">
    <name type="scientific">Racocetra persica</name>
    <dbReference type="NCBI Taxonomy" id="160502"/>
    <lineage>
        <taxon>Eukaryota</taxon>
        <taxon>Fungi</taxon>
        <taxon>Fungi incertae sedis</taxon>
        <taxon>Mucoromycota</taxon>
        <taxon>Glomeromycotina</taxon>
        <taxon>Glomeromycetes</taxon>
        <taxon>Diversisporales</taxon>
        <taxon>Gigasporaceae</taxon>
        <taxon>Racocetra</taxon>
    </lineage>
</organism>
<dbReference type="Proteomes" id="UP000789920">
    <property type="component" value="Unassembled WGS sequence"/>
</dbReference>
<comment type="caution">
    <text evidence="1">The sequence shown here is derived from an EMBL/GenBank/DDBJ whole genome shotgun (WGS) entry which is preliminary data.</text>
</comment>
<sequence length="129" mass="14739">MPRSKVTKACDTCRHLKAKCEKLDQGTKCSKCIKRNVECTYSVQQRRRGPKPKSPNDKNIPTISRDSSSNNNVILAFNREFSSNNNENILILSRNSSSNNYQQDDYDTSTSISLLPYSYENIPGHEEYI</sequence>
<evidence type="ECO:0000313" key="1">
    <source>
        <dbReference type="EMBL" id="CAG8752767.1"/>
    </source>
</evidence>
<dbReference type="EMBL" id="CAJVQC010033007">
    <property type="protein sequence ID" value="CAG8752767.1"/>
    <property type="molecule type" value="Genomic_DNA"/>
</dbReference>
<proteinExistence type="predicted"/>
<keyword evidence="2" id="KW-1185">Reference proteome</keyword>
<gene>
    <name evidence="1" type="ORF">RPERSI_LOCUS14367</name>
</gene>
<feature type="non-terminal residue" evidence="1">
    <location>
        <position position="129"/>
    </location>
</feature>
<reference evidence="1" key="1">
    <citation type="submission" date="2021-06" db="EMBL/GenBank/DDBJ databases">
        <authorList>
            <person name="Kallberg Y."/>
            <person name="Tangrot J."/>
            <person name="Rosling A."/>
        </authorList>
    </citation>
    <scope>NUCLEOTIDE SEQUENCE</scope>
    <source>
        <strain evidence="1">MA461A</strain>
    </source>
</reference>
<accession>A0ACA9QL53</accession>
<evidence type="ECO:0000313" key="2">
    <source>
        <dbReference type="Proteomes" id="UP000789920"/>
    </source>
</evidence>
<protein>
    <submittedName>
        <fullName evidence="1">27560_t:CDS:1</fullName>
    </submittedName>
</protein>
<name>A0ACA9QL53_9GLOM</name>